<protein>
    <submittedName>
        <fullName evidence="5">Secreted protein containing DUF1549</fullName>
    </submittedName>
</protein>
<comment type="caution">
    <text evidence="5">The sequence shown here is derived from an EMBL/GenBank/DDBJ whole genome shotgun (WGS) entry which is preliminary data.</text>
</comment>
<evidence type="ECO:0000313" key="5">
    <source>
        <dbReference type="EMBL" id="EMI21500.1"/>
    </source>
</evidence>
<dbReference type="PATRIC" id="fig|1265738.3.peg.1565"/>
<dbReference type="InterPro" id="IPR022655">
    <property type="entry name" value="DUF1553"/>
</dbReference>
<organism evidence="5 6">
    <name type="scientific">Rhodopirellula maiorica SM1</name>
    <dbReference type="NCBI Taxonomy" id="1265738"/>
    <lineage>
        <taxon>Bacteria</taxon>
        <taxon>Pseudomonadati</taxon>
        <taxon>Planctomycetota</taxon>
        <taxon>Planctomycetia</taxon>
        <taxon>Pirellulales</taxon>
        <taxon>Pirellulaceae</taxon>
        <taxon>Novipirellula</taxon>
    </lineage>
</organism>
<dbReference type="Gene3D" id="2.60.120.260">
    <property type="entry name" value="Galactose-binding domain-like"/>
    <property type="match status" value="1"/>
</dbReference>
<evidence type="ECO:0000259" key="2">
    <source>
        <dbReference type="Pfam" id="PF07583"/>
    </source>
</evidence>
<dbReference type="AlphaFoldDB" id="M5RQD0"/>
<evidence type="ECO:0000259" key="4">
    <source>
        <dbReference type="Pfam" id="PF07635"/>
    </source>
</evidence>
<sequence>MNFKSIATTLRNTIVVFACLSSTHALHGEDPIDFERDILPIFNESCVDCHGPEEQESAFRVDSRVALLQGGDYGEPAIIPGNDREGLLLKAIAYTDSDLEMPPDDKLADEQINLIRRWVKEGAYWPGQMDDKIVREKSDHWSFQPVVRPAVPRAQSPNTSTAKPNHGTTAGRTPIDAFLLERLEEEGLGFSDPADPTSLIRRASIVLTGLPPSPEQTRDFVNDYAVDSDAAYAELVERLLASPHFGERWAQHWLDVIRWAETNGSESNMYRKNAWIYRDYVIRSFNEDKPYDQFLMDQIAGDSFKQGDATGYLVSGPHVPLATVGREPTARRQARADRMDEILQTVGASALGVTIGCARCHNHKFDPISIKDYYSMAAVFEDIEFGSRFPEFGDDHPRRIRGKELYREINQHRRELREMGPWEEDWTGYREWHFPAVTTNSIRIKFNGYFVRLDELEVLGTAKLNENLADASRGVKVDYSEANTSPNMPIVNVNDGIYGNDGWMVSGTKNGKEKPWIQFTFEAPSEINRIRLSTNREDYLETDYLQKLNKQMYDIQSIEVLADDGQWTEVASPKQFAQSNKQHSERESILRDLHAAIDLANEEGPKPSFVGRRIRPSQTYILSRGSPENPGAEVFPAALAELGGDLGLSPGASGKERRKAFAEWIVAPENPLTARVIANRLWHHVFGKGIVTTTADFGAAGATPTHPELLDWLAAELVAPSEQALQSVAGASDGKKWSMKHLIRLMVMSDAFRQSSTPRADGIAVDAGSALLWRFPPRRVEAEVIRDSILQASAVLDRGLGGRSFRIHNVKERYAQWEIQDNYGPPTWRRMIYQERMRRVDDQMFTAFDFPDCGQVQAKRPVSTTPLQALNLMNSDFVIDQSKRVAQRAVAESGGDMRKGIVRCFDLLLTREPSVDELQACYQLAEQFDLSLVCRTIMNTNEFAFLP</sequence>
<dbReference type="PANTHER" id="PTHR35889:SF3">
    <property type="entry name" value="F-BOX DOMAIN-CONTAINING PROTEIN"/>
    <property type="match status" value="1"/>
</dbReference>
<dbReference type="Pfam" id="PF07587">
    <property type="entry name" value="PSD1"/>
    <property type="match status" value="1"/>
</dbReference>
<reference evidence="5 6" key="1">
    <citation type="journal article" date="2013" name="Mar. Genomics">
        <title>Expression of sulfatases in Rhodopirellula baltica and the diversity of sulfatases in the genus Rhodopirellula.</title>
        <authorList>
            <person name="Wegner C.E."/>
            <person name="Richter-Heitmann T."/>
            <person name="Klindworth A."/>
            <person name="Klockow C."/>
            <person name="Richter M."/>
            <person name="Achstetter T."/>
            <person name="Glockner F.O."/>
            <person name="Harder J."/>
        </authorList>
    </citation>
    <scope>NUCLEOTIDE SEQUENCE [LARGE SCALE GENOMIC DNA]</scope>
    <source>
        <strain evidence="5 6">SM1</strain>
    </source>
</reference>
<feature type="domain" description="DUF1549" evidence="2">
    <location>
        <begin position="174"/>
        <end position="384"/>
    </location>
</feature>
<dbReference type="PANTHER" id="PTHR35889">
    <property type="entry name" value="CYCLOINULO-OLIGOSACCHARIDE FRUCTANOTRANSFERASE-RELATED"/>
    <property type="match status" value="1"/>
</dbReference>
<dbReference type="Pfam" id="PF07583">
    <property type="entry name" value="PSCyt2"/>
    <property type="match status" value="1"/>
</dbReference>
<keyword evidence="6" id="KW-1185">Reference proteome</keyword>
<name>M5RQD0_9BACT</name>
<dbReference type="InterPro" id="IPR011444">
    <property type="entry name" value="DUF1549"/>
</dbReference>
<dbReference type="Proteomes" id="UP000011991">
    <property type="component" value="Unassembled WGS sequence"/>
</dbReference>
<proteinExistence type="predicted"/>
<gene>
    <name evidence="5" type="ORF">RMSM_01573</name>
</gene>
<dbReference type="Pfam" id="PF07635">
    <property type="entry name" value="PSCyt1"/>
    <property type="match status" value="1"/>
</dbReference>
<dbReference type="InterPro" id="IPR011429">
    <property type="entry name" value="Cyt_c_Planctomycete-type"/>
</dbReference>
<feature type="domain" description="DUF1553" evidence="3">
    <location>
        <begin position="657"/>
        <end position="923"/>
    </location>
</feature>
<evidence type="ECO:0000256" key="1">
    <source>
        <dbReference type="SAM" id="MobiDB-lite"/>
    </source>
</evidence>
<dbReference type="RefSeq" id="WP_008693560.1">
    <property type="nucleotide sequence ID" value="NZ_ANOG01000239.1"/>
</dbReference>
<feature type="compositionally biased region" description="Polar residues" evidence="1">
    <location>
        <begin position="155"/>
        <end position="171"/>
    </location>
</feature>
<evidence type="ECO:0000259" key="3">
    <source>
        <dbReference type="Pfam" id="PF07587"/>
    </source>
</evidence>
<evidence type="ECO:0000313" key="6">
    <source>
        <dbReference type="Proteomes" id="UP000011991"/>
    </source>
</evidence>
<feature type="region of interest" description="Disordered" evidence="1">
    <location>
        <begin position="151"/>
        <end position="171"/>
    </location>
</feature>
<feature type="domain" description="Cytochrome C Planctomycete-type" evidence="4">
    <location>
        <begin position="46"/>
        <end position="105"/>
    </location>
</feature>
<dbReference type="EMBL" id="ANOG01000239">
    <property type="protein sequence ID" value="EMI21500.1"/>
    <property type="molecule type" value="Genomic_DNA"/>
</dbReference>
<accession>M5RQD0</accession>